<reference evidence="1 2" key="1">
    <citation type="journal article" date="2020" name="Phytopathology">
        <title>Genome Sequence Resources of Colletotrichum truncatum, C. plurivorum, C. musicola, and C. sojae: Four Species Pathogenic to Soybean (Glycine max).</title>
        <authorList>
            <person name="Rogerio F."/>
            <person name="Boufleur T.R."/>
            <person name="Ciampi-Guillardi M."/>
            <person name="Sukno S.A."/>
            <person name="Thon M.R."/>
            <person name="Massola Junior N.S."/>
            <person name="Baroncelli R."/>
        </authorList>
    </citation>
    <scope>NUCLEOTIDE SEQUENCE [LARGE SCALE GENOMIC DNA]</scope>
    <source>
        <strain evidence="1 2">CMES1059</strain>
    </source>
</reference>
<dbReference type="Proteomes" id="UP000805649">
    <property type="component" value="Unassembled WGS sequence"/>
</dbReference>
<sequence>MKVNIAYNILCAVSLGLVKLSISFFFLKIFNTCSSRYKRVLWATIVFIACFTSSFVFAQLFICIPPSCLWENSGEPWQGCKCHDFWEGEGVYPAINAALDVWWPDPLDLQLWYALESITAFTVACVPFIRLMMVRKIIPFVKASFASLCLPVEQRNTSQRTIIRPPPTRDRNLDETSSFSETNMPQITDAGGLIFPREGSQLGVPLQNEGSPSDKVNSSNVTELNTKGQDNRTLTVSVPNPTALRRYGFVSRAVTVTTNPIAEGEENSGWEKQPQQDDRWSM</sequence>
<evidence type="ECO:0000313" key="1">
    <source>
        <dbReference type="EMBL" id="KAL0942643.1"/>
    </source>
</evidence>
<protein>
    <submittedName>
        <fullName evidence="1">CFEM domain-containing protein</fullName>
    </submittedName>
</protein>
<gene>
    <name evidence="1" type="ORF">CTRU02_200529</name>
</gene>
<comment type="caution">
    <text evidence="1">The sequence shown here is derived from an EMBL/GenBank/DDBJ whole genome shotgun (WGS) entry which is preliminary data.</text>
</comment>
<dbReference type="EMBL" id="VUJX02000001">
    <property type="protein sequence ID" value="KAL0942643.1"/>
    <property type="molecule type" value="Genomic_DNA"/>
</dbReference>
<keyword evidence="2" id="KW-1185">Reference proteome</keyword>
<organism evidence="1 2">
    <name type="scientific">Colletotrichum truncatum</name>
    <name type="common">Anthracnose fungus</name>
    <name type="synonym">Colletotrichum capsici</name>
    <dbReference type="NCBI Taxonomy" id="5467"/>
    <lineage>
        <taxon>Eukaryota</taxon>
        <taxon>Fungi</taxon>
        <taxon>Dikarya</taxon>
        <taxon>Ascomycota</taxon>
        <taxon>Pezizomycotina</taxon>
        <taxon>Sordariomycetes</taxon>
        <taxon>Hypocreomycetidae</taxon>
        <taxon>Glomerellales</taxon>
        <taxon>Glomerellaceae</taxon>
        <taxon>Colletotrichum</taxon>
        <taxon>Colletotrichum truncatum species complex</taxon>
    </lineage>
</organism>
<name>A0ACC3ZES7_COLTU</name>
<evidence type="ECO:0000313" key="2">
    <source>
        <dbReference type="Proteomes" id="UP000805649"/>
    </source>
</evidence>
<accession>A0ACC3ZES7</accession>
<proteinExistence type="predicted"/>